<dbReference type="InterPro" id="IPR000073">
    <property type="entry name" value="AB_hydrolase_1"/>
</dbReference>
<dbReference type="GO" id="GO:0016020">
    <property type="term" value="C:membrane"/>
    <property type="evidence" value="ECO:0007669"/>
    <property type="project" value="TreeGrafter"/>
</dbReference>
<evidence type="ECO:0000256" key="1">
    <source>
        <dbReference type="ARBA" id="ARBA00022801"/>
    </source>
</evidence>
<evidence type="ECO:0000313" key="3">
    <source>
        <dbReference type="EMBL" id="GLI24121.1"/>
    </source>
</evidence>
<evidence type="ECO:0000313" key="4">
    <source>
        <dbReference type="Proteomes" id="UP001144397"/>
    </source>
</evidence>
<dbReference type="PANTHER" id="PTHR43798:SF31">
    <property type="entry name" value="AB HYDROLASE SUPERFAMILY PROTEIN YCLE"/>
    <property type="match status" value="1"/>
</dbReference>
<dbReference type="AlphaFoldDB" id="A0A9W6FL81"/>
<proteinExistence type="predicted"/>
<dbReference type="PANTHER" id="PTHR43798">
    <property type="entry name" value="MONOACYLGLYCEROL LIPASE"/>
    <property type="match status" value="1"/>
</dbReference>
<evidence type="ECO:0000259" key="2">
    <source>
        <dbReference type="Pfam" id="PF00561"/>
    </source>
</evidence>
<dbReference type="Proteomes" id="UP001144397">
    <property type="component" value="Unassembled WGS sequence"/>
</dbReference>
<dbReference type="Gene3D" id="3.40.50.1820">
    <property type="entry name" value="alpha/beta hydrolase"/>
    <property type="match status" value="1"/>
</dbReference>
<comment type="caution">
    <text evidence="3">The sequence shown here is derived from an EMBL/GenBank/DDBJ whole genome shotgun (WGS) entry which is preliminary data.</text>
</comment>
<dbReference type="GO" id="GO:0016787">
    <property type="term" value="F:hydrolase activity"/>
    <property type="evidence" value="ECO:0007669"/>
    <property type="project" value="UniProtKB-KW"/>
</dbReference>
<accession>A0A9W6FL81</accession>
<gene>
    <name evidence="3" type="ORF">XFLAVUS301_37950</name>
</gene>
<dbReference type="SUPFAM" id="SSF53474">
    <property type="entry name" value="alpha/beta-Hydrolases"/>
    <property type="match status" value="1"/>
</dbReference>
<keyword evidence="1 3" id="KW-0378">Hydrolase</keyword>
<name>A0A9W6FL81_XANFL</name>
<reference evidence="3" key="1">
    <citation type="submission" date="2022-12" db="EMBL/GenBank/DDBJ databases">
        <title>Reference genome sequencing for broad-spectrum identification of bacterial and archaeal isolates by mass spectrometry.</title>
        <authorList>
            <person name="Sekiguchi Y."/>
            <person name="Tourlousse D.M."/>
        </authorList>
    </citation>
    <scope>NUCLEOTIDE SEQUENCE</scope>
    <source>
        <strain evidence="3">301</strain>
    </source>
</reference>
<feature type="domain" description="AB hydrolase-1" evidence="2">
    <location>
        <begin position="48"/>
        <end position="276"/>
    </location>
</feature>
<dbReference type="EMBL" id="BSDO01000006">
    <property type="protein sequence ID" value="GLI24121.1"/>
    <property type="molecule type" value="Genomic_DNA"/>
</dbReference>
<dbReference type="InterPro" id="IPR050266">
    <property type="entry name" value="AB_hydrolase_sf"/>
</dbReference>
<organism evidence="3 4">
    <name type="scientific">Xanthobacter flavus</name>
    <dbReference type="NCBI Taxonomy" id="281"/>
    <lineage>
        <taxon>Bacteria</taxon>
        <taxon>Pseudomonadati</taxon>
        <taxon>Pseudomonadota</taxon>
        <taxon>Alphaproteobacteria</taxon>
        <taxon>Hyphomicrobiales</taxon>
        <taxon>Xanthobacteraceae</taxon>
        <taxon>Xanthobacter</taxon>
    </lineage>
</organism>
<sequence>MLKRAPNTSRRNPTMTAPIPADREVRRILTPDGIGIASTAFGPPEGTPVVFIHGFSQSGLCWNRQTASPALAGLRLVTYDFRGHGASDRPSDSAAYQSAEVWAGELDAVIRGWGLERPVLVGWSYAGRIIGDYLAVHGTAGIGGIVFVDAVTANERRFYGTCNKLMRLMCSTDVEENIAATRTFLRRCFAAPIPQPLFEQLLAVNMMVPPQVRSALFGRTADYEDLLKRLDVPALVVQGALDEVVAPAMAEHIAATIPGARLDLYGGIGHAPFIEAADRFNAALAAFAAAAAETSRAVAR</sequence>
<protein>
    <submittedName>
        <fullName evidence="3">Alpha/beta hydrolase</fullName>
    </submittedName>
</protein>
<dbReference type="InterPro" id="IPR029058">
    <property type="entry name" value="AB_hydrolase_fold"/>
</dbReference>
<dbReference type="Pfam" id="PF00561">
    <property type="entry name" value="Abhydrolase_1"/>
    <property type="match status" value="1"/>
</dbReference>